<proteinExistence type="predicted"/>
<sequence>MKAVVDGSISNGMTVTQLTEAEMDWDEQSELLRCSWSPQR</sequence>
<evidence type="ECO:0000313" key="1">
    <source>
        <dbReference type="EMBL" id="MBB4053524.1"/>
    </source>
</evidence>
<dbReference type="EMBL" id="JACIEW010000015">
    <property type="protein sequence ID" value="MBB4054017.1"/>
    <property type="molecule type" value="Genomic_DNA"/>
</dbReference>
<organism evidence="2 3">
    <name type="scientific">Devosia subaequoris</name>
    <dbReference type="NCBI Taxonomy" id="395930"/>
    <lineage>
        <taxon>Bacteria</taxon>
        <taxon>Pseudomonadati</taxon>
        <taxon>Pseudomonadota</taxon>
        <taxon>Alphaproteobacteria</taxon>
        <taxon>Hyphomicrobiales</taxon>
        <taxon>Devosiaceae</taxon>
        <taxon>Devosia</taxon>
    </lineage>
</organism>
<accession>A0A7W6IQK2</accession>
<reference evidence="2 3" key="1">
    <citation type="submission" date="2020-08" db="EMBL/GenBank/DDBJ databases">
        <title>Genomic Encyclopedia of Type Strains, Phase IV (KMG-IV): sequencing the most valuable type-strain genomes for metagenomic binning, comparative biology and taxonomic classification.</title>
        <authorList>
            <person name="Goeker M."/>
        </authorList>
    </citation>
    <scope>NUCLEOTIDE SEQUENCE [LARGE SCALE GENOMIC DNA]</scope>
    <source>
        <strain evidence="2 3">DSM 23447</strain>
    </source>
</reference>
<comment type="caution">
    <text evidence="2">The sequence shown here is derived from an EMBL/GenBank/DDBJ whole genome shotgun (WGS) entry which is preliminary data.</text>
</comment>
<protein>
    <submittedName>
        <fullName evidence="2">Uncharacterized protein</fullName>
    </submittedName>
</protein>
<evidence type="ECO:0000313" key="2">
    <source>
        <dbReference type="EMBL" id="MBB4054017.1"/>
    </source>
</evidence>
<dbReference type="EMBL" id="JACIEW010000009">
    <property type="protein sequence ID" value="MBB4053524.1"/>
    <property type="molecule type" value="Genomic_DNA"/>
</dbReference>
<evidence type="ECO:0000313" key="3">
    <source>
        <dbReference type="Proteomes" id="UP000547011"/>
    </source>
</evidence>
<dbReference type="Proteomes" id="UP000547011">
    <property type="component" value="Unassembled WGS sequence"/>
</dbReference>
<name>A0A7W6IQK2_9HYPH</name>
<gene>
    <name evidence="1" type="ORF">GGR20_003186</name>
    <name evidence="2" type="ORF">GGR20_003689</name>
</gene>
<dbReference type="AlphaFoldDB" id="A0A7W6IQK2"/>
<keyword evidence="3" id="KW-1185">Reference proteome</keyword>